<keyword evidence="2" id="KW-1185">Reference proteome</keyword>
<name>A0AAV8QXR2_ENSVE</name>
<dbReference type="AlphaFoldDB" id="A0AAV8QXR2"/>
<gene>
    <name evidence="1" type="ORF">OPV22_023886</name>
</gene>
<organism evidence="1 2">
    <name type="scientific">Ensete ventricosum</name>
    <name type="common">Abyssinian banana</name>
    <name type="synonym">Musa ensete</name>
    <dbReference type="NCBI Taxonomy" id="4639"/>
    <lineage>
        <taxon>Eukaryota</taxon>
        <taxon>Viridiplantae</taxon>
        <taxon>Streptophyta</taxon>
        <taxon>Embryophyta</taxon>
        <taxon>Tracheophyta</taxon>
        <taxon>Spermatophyta</taxon>
        <taxon>Magnoliopsida</taxon>
        <taxon>Liliopsida</taxon>
        <taxon>Zingiberales</taxon>
        <taxon>Musaceae</taxon>
        <taxon>Ensete</taxon>
    </lineage>
</organism>
<accession>A0AAV8QXR2</accession>
<reference evidence="1 2" key="1">
    <citation type="submission" date="2022-12" db="EMBL/GenBank/DDBJ databases">
        <title>Chromosome-scale assembly of the Ensete ventricosum genome.</title>
        <authorList>
            <person name="Dussert Y."/>
            <person name="Stocks J."/>
            <person name="Wendawek A."/>
            <person name="Woldeyes F."/>
            <person name="Nichols R.A."/>
            <person name="Borrell J.S."/>
        </authorList>
    </citation>
    <scope>NUCLEOTIDE SEQUENCE [LARGE SCALE GENOMIC DNA]</scope>
    <source>
        <strain evidence="2">cv. Maze</strain>
        <tissue evidence="1">Seeds</tissue>
    </source>
</reference>
<protein>
    <submittedName>
        <fullName evidence="1">Uncharacterized protein</fullName>
    </submittedName>
</protein>
<dbReference type="EMBL" id="JAQQAF010000006">
    <property type="protein sequence ID" value="KAJ8480159.1"/>
    <property type="molecule type" value="Genomic_DNA"/>
</dbReference>
<sequence length="384" mass="42897">MAFIGAFCRRNWPNRLTRTVPRRMEEKWFEADELPIVLCSGAFVELGNDLEADEFSYGLCQSEKLRAEKPLREALEKSIAFVTCAYGSLVEALFRAGRAEGAVKLSEVSRKKGNAFEGDGCHGRDAKKSLQNGRIDAGDGFKLLLKMFAPIAQEQRGKAIDGTRFKEENYLCLIFLSSHVTVITEFHPDCSCCSEVEGRPSGGFWAGLHAVFCSLTSIGGASELEKFSGRAKTPRDALLWCRLGLSDIFSLESFLIEWMDEIRSSRRRWEWLRLGGGTNKLGFLRAKEFSKDRSRISFCLSQNYLHQNMGDSKREKAIKRQQGAPSYPLGWSLPETALVCVFALRSEKGGGGDEQSLREKLPVSPIHLPMMTAVLFVIILPDSS</sequence>
<evidence type="ECO:0000313" key="2">
    <source>
        <dbReference type="Proteomes" id="UP001222027"/>
    </source>
</evidence>
<evidence type="ECO:0000313" key="1">
    <source>
        <dbReference type="EMBL" id="KAJ8480159.1"/>
    </source>
</evidence>
<proteinExistence type="predicted"/>
<comment type="caution">
    <text evidence="1">The sequence shown here is derived from an EMBL/GenBank/DDBJ whole genome shotgun (WGS) entry which is preliminary data.</text>
</comment>
<dbReference type="Proteomes" id="UP001222027">
    <property type="component" value="Unassembled WGS sequence"/>
</dbReference>